<dbReference type="EMBL" id="LN847008">
    <property type="protein sequence ID" value="CRI41714.1"/>
    <property type="molecule type" value="Genomic_DNA"/>
</dbReference>
<dbReference type="AlphaFoldDB" id="A0A0F7WLX0"/>
<name>A0A0F7WLX0_CHLPN</name>
<proteinExistence type="predicted"/>
<dbReference type="EMBL" id="LN847052">
    <property type="protein sequence ID" value="CRI42807.1"/>
    <property type="molecule type" value="Genomic_DNA"/>
</dbReference>
<dbReference type="EMBL" id="LN847246">
    <property type="protein sequence ID" value="CRI51862.1"/>
    <property type="molecule type" value="Genomic_DNA"/>
</dbReference>
<evidence type="ECO:0000256" key="1">
    <source>
        <dbReference type="SAM" id="MobiDB-lite"/>
    </source>
</evidence>
<evidence type="ECO:0000313" key="8">
    <source>
        <dbReference type="EMBL" id="CRI49605.1"/>
    </source>
</evidence>
<evidence type="ECO:0000313" key="5">
    <source>
        <dbReference type="EMBL" id="CRI42807.1"/>
    </source>
</evidence>
<evidence type="ECO:0000313" key="2">
    <source>
        <dbReference type="EMBL" id="CRI38323.1"/>
    </source>
</evidence>
<dbReference type="EMBL" id="LN847227">
    <property type="protein sequence ID" value="CRI46182.1"/>
    <property type="molecule type" value="Genomic_DNA"/>
</dbReference>
<gene>
    <name evidence="2" type="ORF">BN1224_CV15_C_01560</name>
    <name evidence="5" type="ORF">BN1224_DC9_BV_00100</name>
    <name evidence="4" type="ORF">BN1224_GiD_A_07150</name>
    <name evidence="12" type="ORF">BN1224_H12_EM_00110</name>
    <name evidence="6" type="ORF">BN1224_MUL2216_F_02370</name>
    <name evidence="7" type="ORF">BN1224_Panola_K_00110</name>
    <name evidence="9" type="ORF">BN1224_PB1_B_07030</name>
    <name evidence="8" type="ORF">BN1224_U1271_C_05450</name>
    <name evidence="10" type="ORF">BN1224_UZG1_B_00110</name>
    <name evidence="11" type="ORF">BN1224_Wien2_G_03420</name>
    <name evidence="13" type="ORF">BN1224_YK41_BR_01330</name>
    <name evidence="3" type="ORF">CWL029c_E_00100</name>
</gene>
<dbReference type="EMBL" id="LN847236">
    <property type="protein sequence ID" value="CRI47312.1"/>
    <property type="molecule type" value="Genomic_DNA"/>
</dbReference>
<dbReference type="EMBL" id="LN846999">
    <property type="protein sequence ID" value="CRI38323.1"/>
    <property type="molecule type" value="Genomic_DNA"/>
</dbReference>
<evidence type="ECO:0000313" key="12">
    <source>
        <dbReference type="EMBL" id="CRI72622.1"/>
    </source>
</evidence>
<evidence type="ECO:0000313" key="7">
    <source>
        <dbReference type="EMBL" id="CRI47312.1"/>
    </source>
</evidence>
<organism evidence="3">
    <name type="scientific">Chlamydia pneumoniae</name>
    <name type="common">Chlamydophila pneumoniae</name>
    <dbReference type="NCBI Taxonomy" id="83558"/>
    <lineage>
        <taxon>Bacteria</taxon>
        <taxon>Pseudomonadati</taxon>
        <taxon>Chlamydiota</taxon>
        <taxon>Chlamydiia</taxon>
        <taxon>Chlamydiales</taxon>
        <taxon>Chlamydiaceae</taxon>
        <taxon>Chlamydia/Chlamydophila group</taxon>
        <taxon>Chlamydia</taxon>
    </lineage>
</organism>
<dbReference type="EMBL" id="LN847240">
    <property type="protein sequence ID" value="CRI50734.1"/>
    <property type="molecule type" value="Genomic_DNA"/>
</dbReference>
<feature type="compositionally biased region" description="Polar residues" evidence="1">
    <location>
        <begin position="14"/>
        <end position="23"/>
    </location>
</feature>
<accession>A0A0F7WLX0</accession>
<evidence type="ECO:0000313" key="6">
    <source>
        <dbReference type="EMBL" id="CRI46182.1"/>
    </source>
</evidence>
<evidence type="ECO:0000313" key="11">
    <source>
        <dbReference type="EMBL" id="CRI53458.1"/>
    </source>
</evidence>
<dbReference type="RefSeq" id="WP_014517516.1">
    <property type="nucleotide sequence ID" value="NZ_CP160064.1"/>
</dbReference>
<dbReference type="PATRIC" id="fig|83558.13.peg.727"/>
<evidence type="ECO:0000313" key="3">
    <source>
        <dbReference type="EMBL" id="CRI40586.1"/>
    </source>
</evidence>
<dbReference type="EMBL" id="LN847192">
    <property type="protein sequence ID" value="CRI72622.1"/>
    <property type="molecule type" value="Genomic_DNA"/>
</dbReference>
<dbReference type="GeneID" id="45051147"/>
<protein>
    <submittedName>
        <fullName evidence="3">Uncharacterized protein</fullName>
    </submittedName>
</protein>
<evidence type="ECO:0000313" key="10">
    <source>
        <dbReference type="EMBL" id="CRI51862.1"/>
    </source>
</evidence>
<evidence type="ECO:0000313" key="4">
    <source>
        <dbReference type="EMBL" id="CRI41714.1"/>
    </source>
</evidence>
<dbReference type="EMBL" id="LN847254">
    <property type="protein sequence ID" value="CRI53458.1"/>
    <property type="molecule type" value="Genomic_DNA"/>
</dbReference>
<reference evidence="3" key="1">
    <citation type="submission" date="2015-05" db="EMBL/GenBank/DDBJ databases">
        <authorList>
            <person name="Rattei Thomas"/>
        </authorList>
    </citation>
    <scope>NUCLEOTIDE SEQUENCE</scope>
    <source>
        <strain evidence="2">CV15</strain>
        <strain evidence="3">CWL029c</strain>
        <strain evidence="5">DC9</strain>
        <strain evidence="4">GiD</strain>
        <strain evidence="12">H12</strain>
        <strain evidence="6">MUL2216</strain>
        <strain evidence="7">Panola</strain>
        <strain evidence="9">PB1</strain>
        <strain evidence="8">U1271</strain>
        <strain evidence="10">UZG1</strain>
        <strain evidence="11">Wien2</strain>
        <strain evidence="13">YK41</strain>
    </source>
</reference>
<feature type="region of interest" description="Disordered" evidence="1">
    <location>
        <begin position="1"/>
        <end position="27"/>
    </location>
</feature>
<dbReference type="EMBL" id="LN849043">
    <property type="protein sequence ID" value="CRI73356.1"/>
    <property type="molecule type" value="Genomic_DNA"/>
</dbReference>
<evidence type="ECO:0000313" key="9">
    <source>
        <dbReference type="EMBL" id="CRI50734.1"/>
    </source>
</evidence>
<dbReference type="EMBL" id="LN847005">
    <property type="protein sequence ID" value="CRI40586.1"/>
    <property type="molecule type" value="Genomic_DNA"/>
</dbReference>
<dbReference type="EMBL" id="LN847244">
    <property type="protein sequence ID" value="CRI49605.1"/>
    <property type="molecule type" value="Genomic_DNA"/>
</dbReference>
<evidence type="ECO:0000313" key="13">
    <source>
        <dbReference type="EMBL" id="CRI73356.1"/>
    </source>
</evidence>
<sequence length="46" mass="5007">MSESLEIPELTEVLSEQPSLSTPDSPPKVITGTLTLYFQEDIDPAS</sequence>